<dbReference type="InterPro" id="IPR002035">
    <property type="entry name" value="VWF_A"/>
</dbReference>
<dbReference type="AlphaFoldDB" id="A0A1C5JRU1"/>
<dbReference type="Pfam" id="PF00092">
    <property type="entry name" value="VWA"/>
    <property type="match status" value="1"/>
</dbReference>
<dbReference type="Gene3D" id="3.40.50.410">
    <property type="entry name" value="von Willebrand factor, type A domain"/>
    <property type="match status" value="1"/>
</dbReference>
<dbReference type="PANTHER" id="PTHR10579:SF43">
    <property type="entry name" value="ZINC FINGER (C3HC4-TYPE RING FINGER) FAMILY PROTEIN"/>
    <property type="match status" value="1"/>
</dbReference>
<dbReference type="Pfam" id="PF12450">
    <property type="entry name" value="vWF_A"/>
    <property type="match status" value="1"/>
</dbReference>
<dbReference type="InterPro" id="IPR051266">
    <property type="entry name" value="CLCR"/>
</dbReference>
<dbReference type="InterPro" id="IPR021908">
    <property type="entry name" value="YfbK_C"/>
</dbReference>
<proteinExistence type="predicted"/>
<dbReference type="PANTHER" id="PTHR10579">
    <property type="entry name" value="CALCIUM-ACTIVATED CHLORIDE CHANNEL REGULATOR"/>
    <property type="match status" value="1"/>
</dbReference>
<feature type="domain" description="VWFA" evidence="3">
    <location>
        <begin position="152"/>
        <end position="329"/>
    </location>
</feature>
<dbReference type="Pfam" id="PF12034">
    <property type="entry name" value="YfbK_C"/>
    <property type="match status" value="1"/>
</dbReference>
<evidence type="ECO:0000256" key="1">
    <source>
        <dbReference type="SAM" id="MobiDB-lite"/>
    </source>
</evidence>
<dbReference type="PROSITE" id="PS51257">
    <property type="entry name" value="PROKAR_LIPOPROTEIN"/>
    <property type="match status" value="1"/>
</dbReference>
<dbReference type="EMBL" id="LT607754">
    <property type="protein sequence ID" value="SCG72726.1"/>
    <property type="molecule type" value="Genomic_DNA"/>
</dbReference>
<evidence type="ECO:0000313" key="5">
    <source>
        <dbReference type="Proteomes" id="UP000198221"/>
    </source>
</evidence>
<dbReference type="Proteomes" id="UP000198221">
    <property type="component" value="Chromosome I"/>
</dbReference>
<protein>
    <submittedName>
        <fullName evidence="4">Ca-activated chloride channel family protein</fullName>
    </submittedName>
</protein>
<evidence type="ECO:0000313" key="4">
    <source>
        <dbReference type="EMBL" id="SCG72726.1"/>
    </source>
</evidence>
<name>A0A1C5JRU1_9ACTN</name>
<organism evidence="4 5">
    <name type="scientific">Micromonospora inositola</name>
    <dbReference type="NCBI Taxonomy" id="47865"/>
    <lineage>
        <taxon>Bacteria</taxon>
        <taxon>Bacillati</taxon>
        <taxon>Actinomycetota</taxon>
        <taxon>Actinomycetes</taxon>
        <taxon>Micromonosporales</taxon>
        <taxon>Micromonosporaceae</taxon>
        <taxon>Micromonospora</taxon>
    </lineage>
</organism>
<feature type="signal peptide" evidence="2">
    <location>
        <begin position="1"/>
        <end position="24"/>
    </location>
</feature>
<sequence>MAHMRRSPLLLAVLAITMTITACTAGGQDARQSGAAPGSVRHHDGTPWSGGDETATEDDPRSTFGVDVDTASYGYARRLIMDGRLPERTAVRPEEFVNSFRQDYAEPAGDGFAVHVDGARLPDTHEVSGEVRLMRVGLQTRSEDEESRPDAALTFVVDVSGSMGEPGRLDLVQDALHTLVDQLRPTDSIAVVEFSGEARVVREMTRISDADQLHDAIDSLRTRDSTNLEAGLVLGYRVAREGFRPGRTNRVIVLSDGLANAGRTDAEPILRRVRDEAEKEIALLGVGVGSEYGDELMEQLADRGDGFVVYVGERAQARKVFVRQLPATLSVRALDAKVQVSFEPTSVRSYRLIGYDNRALNDEDFRDDRVDGGEVGPGHSVTALYAVRLADGAPPSARIARVQVHWTDPTKREAAETYESVTVAGVNRKFGEASPRLRTCYAAGYFAQALQGGPDGREVRLDDLAAIAERAAAATDDAEVQDLASVIHAAGQLR</sequence>
<dbReference type="OrthoDB" id="9805121at2"/>
<keyword evidence="5" id="KW-1185">Reference proteome</keyword>
<dbReference type="PROSITE" id="PS50234">
    <property type="entry name" value="VWFA"/>
    <property type="match status" value="1"/>
</dbReference>
<dbReference type="RefSeq" id="WP_089014554.1">
    <property type="nucleotide sequence ID" value="NZ_LT607754.1"/>
</dbReference>
<reference evidence="5" key="1">
    <citation type="submission" date="2016-06" db="EMBL/GenBank/DDBJ databases">
        <authorList>
            <person name="Varghese N."/>
            <person name="Submissions Spin"/>
        </authorList>
    </citation>
    <scope>NUCLEOTIDE SEQUENCE [LARGE SCALE GENOMIC DNA]</scope>
    <source>
        <strain evidence="5">DSM 43819</strain>
    </source>
</reference>
<keyword evidence="2" id="KW-0732">Signal</keyword>
<feature type="chain" id="PRO_5038675454" evidence="2">
    <location>
        <begin position="25"/>
        <end position="494"/>
    </location>
</feature>
<feature type="region of interest" description="Disordered" evidence="1">
    <location>
        <begin position="28"/>
        <end position="66"/>
    </location>
</feature>
<dbReference type="SMART" id="SM00327">
    <property type="entry name" value="VWA"/>
    <property type="match status" value="1"/>
</dbReference>
<evidence type="ECO:0000256" key="2">
    <source>
        <dbReference type="SAM" id="SignalP"/>
    </source>
</evidence>
<dbReference type="InterPro" id="IPR036465">
    <property type="entry name" value="vWFA_dom_sf"/>
</dbReference>
<dbReference type="SUPFAM" id="SSF53300">
    <property type="entry name" value="vWA-like"/>
    <property type="match status" value="1"/>
</dbReference>
<gene>
    <name evidence="4" type="ORF">GA0070613_5146</name>
</gene>
<evidence type="ECO:0000259" key="3">
    <source>
        <dbReference type="PROSITE" id="PS50234"/>
    </source>
</evidence>
<dbReference type="InterPro" id="IPR022156">
    <property type="entry name" value="Uncharacterised_YfbK_N"/>
</dbReference>
<accession>A0A1C5JRU1</accession>